<dbReference type="Proteomes" id="UP001234989">
    <property type="component" value="Chromosome 1"/>
</dbReference>
<dbReference type="AlphaFoldDB" id="A0AAF0Q3S2"/>
<reference evidence="1" key="1">
    <citation type="submission" date="2023-08" db="EMBL/GenBank/DDBJ databases">
        <title>A de novo genome assembly of Solanum verrucosum Schlechtendal, a Mexican diploid species geographically isolated from the other diploid A-genome species in potato relatives.</title>
        <authorList>
            <person name="Hosaka K."/>
        </authorList>
    </citation>
    <scope>NUCLEOTIDE SEQUENCE</scope>
    <source>
        <tissue evidence="1">Young leaves</tissue>
    </source>
</reference>
<evidence type="ECO:0000313" key="2">
    <source>
        <dbReference type="Proteomes" id="UP001234989"/>
    </source>
</evidence>
<keyword evidence="2" id="KW-1185">Reference proteome</keyword>
<name>A0AAF0Q3S2_SOLVR</name>
<evidence type="ECO:0000313" key="1">
    <source>
        <dbReference type="EMBL" id="WMV13361.1"/>
    </source>
</evidence>
<gene>
    <name evidence="1" type="ORF">MTR67_006746</name>
</gene>
<dbReference type="PANTHER" id="PTHR34427:SF16">
    <property type="entry name" value="DUF4283 DOMAIN-CONTAINING PROTEIN"/>
    <property type="match status" value="1"/>
</dbReference>
<dbReference type="PANTHER" id="PTHR34427">
    <property type="entry name" value="DUF4283 DOMAIN PROTEIN"/>
    <property type="match status" value="1"/>
</dbReference>
<sequence length="172" mass="19654">MEVPGPPRITKANYPYAKAVKDSKWQSETIKEAEITNNASIIEVLTHAEDQEDGLLERCLVGHLEGQMKEKPALLEIRRWSSTLRKKAFGVNIYEMYGERVFQGSGNLYGGWMATEEETELRNHMKWARILVANDGRNVPKEFSISRNGVTFHFPIWVECQVRVVTIGIFAN</sequence>
<dbReference type="EMBL" id="CP133612">
    <property type="protein sequence ID" value="WMV13361.1"/>
    <property type="molecule type" value="Genomic_DNA"/>
</dbReference>
<protein>
    <submittedName>
        <fullName evidence="1">Uncharacterized protein</fullName>
    </submittedName>
</protein>
<organism evidence="1 2">
    <name type="scientific">Solanum verrucosum</name>
    <dbReference type="NCBI Taxonomy" id="315347"/>
    <lineage>
        <taxon>Eukaryota</taxon>
        <taxon>Viridiplantae</taxon>
        <taxon>Streptophyta</taxon>
        <taxon>Embryophyta</taxon>
        <taxon>Tracheophyta</taxon>
        <taxon>Spermatophyta</taxon>
        <taxon>Magnoliopsida</taxon>
        <taxon>eudicotyledons</taxon>
        <taxon>Gunneridae</taxon>
        <taxon>Pentapetalae</taxon>
        <taxon>asterids</taxon>
        <taxon>lamiids</taxon>
        <taxon>Solanales</taxon>
        <taxon>Solanaceae</taxon>
        <taxon>Solanoideae</taxon>
        <taxon>Solaneae</taxon>
        <taxon>Solanum</taxon>
    </lineage>
</organism>
<proteinExistence type="predicted"/>
<accession>A0AAF0Q3S2</accession>